<evidence type="ECO:0000256" key="4">
    <source>
        <dbReference type="ARBA" id="ARBA00012564"/>
    </source>
</evidence>
<gene>
    <name evidence="15" type="ORF">ATL42_2269</name>
</gene>
<dbReference type="Gene3D" id="2.60.40.1730">
    <property type="entry name" value="tricorn interacting facor f3 domain"/>
    <property type="match status" value="1"/>
</dbReference>
<proteinExistence type="inferred from homology"/>
<keyword evidence="7" id="KW-0479">Metal-binding</keyword>
<evidence type="ECO:0000256" key="6">
    <source>
        <dbReference type="ARBA" id="ARBA00022670"/>
    </source>
</evidence>
<dbReference type="AlphaFoldDB" id="A0A2A9E873"/>
<dbReference type="GO" id="GO:0008237">
    <property type="term" value="F:metallopeptidase activity"/>
    <property type="evidence" value="ECO:0007669"/>
    <property type="project" value="UniProtKB-KW"/>
</dbReference>
<evidence type="ECO:0000256" key="9">
    <source>
        <dbReference type="ARBA" id="ARBA00022833"/>
    </source>
</evidence>
<dbReference type="InterPro" id="IPR001930">
    <property type="entry name" value="Peptidase_M1"/>
</dbReference>
<evidence type="ECO:0000256" key="3">
    <source>
        <dbReference type="ARBA" id="ARBA00010136"/>
    </source>
</evidence>
<dbReference type="InterPro" id="IPR014782">
    <property type="entry name" value="Peptidase_M1_dom"/>
</dbReference>
<dbReference type="EC" id="3.4.11.2" evidence="4"/>
<evidence type="ECO:0000256" key="11">
    <source>
        <dbReference type="ARBA" id="ARBA00029811"/>
    </source>
</evidence>
<dbReference type="Proteomes" id="UP000225548">
    <property type="component" value="Unassembled WGS sequence"/>
</dbReference>
<dbReference type="EMBL" id="PDJG01000001">
    <property type="protein sequence ID" value="PFG34360.1"/>
    <property type="molecule type" value="Genomic_DNA"/>
</dbReference>
<dbReference type="PRINTS" id="PR00756">
    <property type="entry name" value="ALADIPTASE"/>
</dbReference>
<comment type="catalytic activity">
    <reaction evidence="1">
        <text>Release of an N-terminal amino acid, Xaa-|-Yaa- from a peptide, amide or arylamide. Xaa is preferably Ala, but may be most amino acids including Pro (slow action). When a terminal hydrophobic residue is followed by a prolyl residue, the two may be released as an intact Xaa-Pro dipeptide.</text>
        <dbReference type="EC" id="3.4.11.2"/>
    </reaction>
</comment>
<organism evidence="15 16">
    <name type="scientific">Sanguibacter antarcticus</name>
    <dbReference type="NCBI Taxonomy" id="372484"/>
    <lineage>
        <taxon>Bacteria</taxon>
        <taxon>Bacillati</taxon>
        <taxon>Actinomycetota</taxon>
        <taxon>Actinomycetes</taxon>
        <taxon>Micrococcales</taxon>
        <taxon>Sanguibacteraceae</taxon>
        <taxon>Sanguibacter</taxon>
    </lineage>
</organism>
<keyword evidence="16" id="KW-1185">Reference proteome</keyword>
<evidence type="ECO:0000256" key="10">
    <source>
        <dbReference type="ARBA" id="ARBA00023049"/>
    </source>
</evidence>
<evidence type="ECO:0000313" key="16">
    <source>
        <dbReference type="Proteomes" id="UP000225548"/>
    </source>
</evidence>
<comment type="cofactor">
    <cofactor evidence="2">
        <name>Zn(2+)</name>
        <dbReference type="ChEBI" id="CHEBI:29105"/>
    </cofactor>
</comment>
<dbReference type="InterPro" id="IPR045357">
    <property type="entry name" value="Aminopeptidase_N-like_N"/>
</dbReference>
<keyword evidence="10" id="KW-0482">Metalloprotease</keyword>
<keyword evidence="6" id="KW-0645">Protease</keyword>
<dbReference type="GO" id="GO:0006508">
    <property type="term" value="P:proteolysis"/>
    <property type="evidence" value="ECO:0007669"/>
    <property type="project" value="UniProtKB-KW"/>
</dbReference>
<evidence type="ECO:0000256" key="12">
    <source>
        <dbReference type="ARBA" id="ARBA00031533"/>
    </source>
</evidence>
<dbReference type="PANTHER" id="PTHR11533">
    <property type="entry name" value="PROTEASE M1 ZINC METALLOPROTEASE"/>
    <property type="match status" value="1"/>
</dbReference>
<keyword evidence="9" id="KW-0862">Zinc</keyword>
<dbReference type="InterPro" id="IPR027268">
    <property type="entry name" value="Peptidase_M4/M1_CTD_sf"/>
</dbReference>
<dbReference type="CDD" id="cd09603">
    <property type="entry name" value="M1_APN_like"/>
    <property type="match status" value="1"/>
</dbReference>
<dbReference type="GO" id="GO:0008270">
    <property type="term" value="F:zinc ion binding"/>
    <property type="evidence" value="ECO:0007669"/>
    <property type="project" value="InterPro"/>
</dbReference>
<protein>
    <recommendedName>
        <fullName evidence="5">Aminopeptidase N</fullName>
        <ecNumber evidence="4">3.4.11.2</ecNumber>
    </recommendedName>
    <alternativeName>
        <fullName evidence="11">Alanine aminopeptidase</fullName>
    </alternativeName>
    <alternativeName>
        <fullName evidence="12">Lysyl aminopeptidase</fullName>
    </alternativeName>
</protein>
<feature type="domain" description="Peptidase M1 membrane alanine aminopeptidase" evidence="13">
    <location>
        <begin position="226"/>
        <end position="407"/>
    </location>
</feature>
<dbReference type="InterPro" id="IPR050344">
    <property type="entry name" value="Peptidase_M1_aminopeptidases"/>
</dbReference>
<evidence type="ECO:0000256" key="1">
    <source>
        <dbReference type="ARBA" id="ARBA00000098"/>
    </source>
</evidence>
<dbReference type="Pfam" id="PF17900">
    <property type="entry name" value="Peptidase_M1_N"/>
    <property type="match status" value="1"/>
</dbReference>
<evidence type="ECO:0000259" key="13">
    <source>
        <dbReference type="Pfam" id="PF01433"/>
    </source>
</evidence>
<dbReference type="OrthoDB" id="100605at2"/>
<evidence type="ECO:0000259" key="14">
    <source>
        <dbReference type="Pfam" id="PF17900"/>
    </source>
</evidence>
<dbReference type="Pfam" id="PF01433">
    <property type="entry name" value="Peptidase_M1"/>
    <property type="match status" value="1"/>
</dbReference>
<dbReference type="Gene3D" id="1.10.390.10">
    <property type="entry name" value="Neutral Protease Domain 2"/>
    <property type="match status" value="1"/>
</dbReference>
<accession>A0A2A9E873</accession>
<evidence type="ECO:0000256" key="5">
    <source>
        <dbReference type="ARBA" id="ARBA00015611"/>
    </source>
</evidence>
<evidence type="ECO:0000256" key="7">
    <source>
        <dbReference type="ARBA" id="ARBA00022723"/>
    </source>
</evidence>
<feature type="domain" description="Aminopeptidase N-like N-terminal" evidence="14">
    <location>
        <begin position="19"/>
        <end position="190"/>
    </location>
</feature>
<dbReference type="GO" id="GO:0016285">
    <property type="term" value="F:alanyl aminopeptidase activity"/>
    <property type="evidence" value="ECO:0007669"/>
    <property type="project" value="UniProtKB-EC"/>
</dbReference>
<evidence type="ECO:0000256" key="2">
    <source>
        <dbReference type="ARBA" id="ARBA00001947"/>
    </source>
</evidence>
<reference evidence="15 16" key="1">
    <citation type="submission" date="2017-10" db="EMBL/GenBank/DDBJ databases">
        <title>Sequencing the genomes of 1000 actinobacteria strains.</title>
        <authorList>
            <person name="Klenk H.-P."/>
        </authorList>
    </citation>
    <scope>NUCLEOTIDE SEQUENCE [LARGE SCALE GENOMIC DNA]</scope>
    <source>
        <strain evidence="15 16">DSM 18966</strain>
    </source>
</reference>
<dbReference type="RefSeq" id="WP_098455406.1">
    <property type="nucleotide sequence ID" value="NZ_PDJG01000001.1"/>
</dbReference>
<dbReference type="InterPro" id="IPR042097">
    <property type="entry name" value="Aminopeptidase_N-like_N_sf"/>
</dbReference>
<evidence type="ECO:0000313" key="15">
    <source>
        <dbReference type="EMBL" id="PFG34360.1"/>
    </source>
</evidence>
<comment type="similarity">
    <text evidence="3">Belongs to the peptidase M1 family.</text>
</comment>
<dbReference type="SUPFAM" id="SSF63737">
    <property type="entry name" value="Leukotriene A4 hydrolase N-terminal domain"/>
    <property type="match status" value="1"/>
</dbReference>
<keyword evidence="8" id="KW-0378">Hydrolase</keyword>
<dbReference type="SUPFAM" id="SSF55486">
    <property type="entry name" value="Metalloproteases ('zincins'), catalytic domain"/>
    <property type="match status" value="1"/>
</dbReference>
<evidence type="ECO:0000256" key="8">
    <source>
        <dbReference type="ARBA" id="ARBA00022801"/>
    </source>
</evidence>
<sequence>MSDADRYEPSHGSRGFHVEHYDLDLTYRVSANRLSGTATLQVTMLEDAKEITLDLVGLAVDKLSVAGARLVKYRHRDGRLVVRLSEKLAAGAECTVTVRYSGNPGPVASAWGPVGWEELDEGALVASQPVGAPSWFPCNDRPGDKATYRTSLTVDSPYFVLAHGTLVDRRVRAATTTWVYAETHPTCTYLATVQIGHYSEIVLAGGPVPQRLVVGGKHASSATRWLERQPEMMTLFTELFGPYPFDAYTLVVTDDDLEIPLEAQGVSIFGSNHLDEADAVRLVPHELAHQWFGNSLSVASWQHIWLNEGFACYAEWLWSEASGGPTADALARRFWTRLHKLDQDLVLADPGPDDLFDDRIYKRGALTLHTLRTAMGDSAFFDLVRDWVARNRHGVVTTEAFRSLAAEHAVTAGGTKLAVRVASILLAWLDDEHLPQLPGR</sequence>
<name>A0A2A9E873_9MICO</name>
<comment type="caution">
    <text evidence="15">The sequence shown here is derived from an EMBL/GenBank/DDBJ whole genome shotgun (WGS) entry which is preliminary data.</text>
</comment>